<dbReference type="OrthoDB" id="10257697at2759"/>
<protein>
    <recommendedName>
        <fullName evidence="5">Cytochrome b5 heme-binding domain-containing protein</fullName>
    </recommendedName>
</protein>
<dbReference type="EMBL" id="BNJQ01000027">
    <property type="protein sequence ID" value="GHP10065.1"/>
    <property type="molecule type" value="Genomic_DNA"/>
</dbReference>
<organism evidence="6 7">
    <name type="scientific">Pycnococcus provasolii</name>
    <dbReference type="NCBI Taxonomy" id="41880"/>
    <lineage>
        <taxon>Eukaryota</taxon>
        <taxon>Viridiplantae</taxon>
        <taxon>Chlorophyta</taxon>
        <taxon>Pseudoscourfieldiophyceae</taxon>
        <taxon>Pseudoscourfieldiales</taxon>
        <taxon>Pycnococcaceae</taxon>
        <taxon>Pycnococcus</taxon>
    </lineage>
</organism>
<dbReference type="InterPro" id="IPR001199">
    <property type="entry name" value="Cyt_B5-like_heme/steroid-bd"/>
</dbReference>
<dbReference type="GO" id="GO:0016020">
    <property type="term" value="C:membrane"/>
    <property type="evidence" value="ECO:0007669"/>
    <property type="project" value="TreeGrafter"/>
</dbReference>
<sequence length="278" mass="30102">MSTAPTRRLRTTTTTHEDDDDTPAETPKSQTSSHARTAVWRAVAVLTLVLAIFACYTLAPKIRAGGAQRTVSRAELARHDGKDGRPIWLSVGGEVFDVSDGAKHYGPGGGYSFFAATDGTRAYITGEFEKEINDNIDDFTDEQCLGVVDWAKFYHETYKFVGVLAGGAFFDNSGTPTARRVSLLSRADSAKAAQALAKEQEKQFPACSSRWTQQDGGTVWCDAGEYPRRIDKPSAPGGVVAERCACFSDVGVNDQRRLYDGCAPHSSKCSTSKPKTNV</sequence>
<keyword evidence="1" id="KW-0446">Lipid-binding</keyword>
<comment type="similarity">
    <text evidence="2">Belongs to the cytochrome b5 family. MAPR subfamily.</text>
</comment>
<feature type="domain" description="Cytochrome b5 heme-binding" evidence="5">
    <location>
        <begin position="71"/>
        <end position="165"/>
    </location>
</feature>
<name>A0A830HTN5_9CHLO</name>
<dbReference type="InterPro" id="IPR050577">
    <property type="entry name" value="MAPR/NEUFC/NENF-like"/>
</dbReference>
<comment type="caution">
    <text evidence="6">The sequence shown here is derived from an EMBL/GenBank/DDBJ whole genome shotgun (WGS) entry which is preliminary data.</text>
</comment>
<dbReference type="SUPFAM" id="SSF55856">
    <property type="entry name" value="Cytochrome b5-like heme/steroid binding domain"/>
    <property type="match status" value="1"/>
</dbReference>
<dbReference type="InterPro" id="IPR036400">
    <property type="entry name" value="Cyt_B5-like_heme/steroid_sf"/>
</dbReference>
<evidence type="ECO:0000256" key="3">
    <source>
        <dbReference type="SAM" id="MobiDB-lite"/>
    </source>
</evidence>
<dbReference type="GO" id="GO:0012505">
    <property type="term" value="C:endomembrane system"/>
    <property type="evidence" value="ECO:0007669"/>
    <property type="project" value="TreeGrafter"/>
</dbReference>
<proteinExistence type="inferred from homology"/>
<dbReference type="PANTHER" id="PTHR10281:SF4">
    <property type="entry name" value="NEUFERRICIN"/>
    <property type="match status" value="1"/>
</dbReference>
<evidence type="ECO:0000313" key="6">
    <source>
        <dbReference type="EMBL" id="GHP10065.1"/>
    </source>
</evidence>
<reference evidence="6" key="1">
    <citation type="submission" date="2020-10" db="EMBL/GenBank/DDBJ databases">
        <title>Unveiling of a novel bifunctional photoreceptor, Dualchrome1, isolated from a cosmopolitan green alga.</title>
        <authorList>
            <person name="Suzuki S."/>
            <person name="Kawachi M."/>
        </authorList>
    </citation>
    <scope>NUCLEOTIDE SEQUENCE</scope>
    <source>
        <strain evidence="6">NIES 2893</strain>
    </source>
</reference>
<dbReference type="GO" id="GO:0005496">
    <property type="term" value="F:steroid binding"/>
    <property type="evidence" value="ECO:0007669"/>
    <property type="project" value="UniProtKB-KW"/>
</dbReference>
<evidence type="ECO:0000259" key="5">
    <source>
        <dbReference type="SMART" id="SM01117"/>
    </source>
</evidence>
<dbReference type="Proteomes" id="UP000660262">
    <property type="component" value="Unassembled WGS sequence"/>
</dbReference>
<evidence type="ECO:0000313" key="7">
    <source>
        <dbReference type="Proteomes" id="UP000660262"/>
    </source>
</evidence>
<keyword evidence="1" id="KW-0754">Steroid-binding</keyword>
<dbReference type="AlphaFoldDB" id="A0A830HTN5"/>
<keyword evidence="4" id="KW-0472">Membrane</keyword>
<gene>
    <name evidence="6" type="ORF">PPROV_000879800</name>
</gene>
<evidence type="ECO:0000256" key="1">
    <source>
        <dbReference type="ARBA" id="ARBA00022665"/>
    </source>
</evidence>
<keyword evidence="7" id="KW-1185">Reference proteome</keyword>
<evidence type="ECO:0000256" key="4">
    <source>
        <dbReference type="SAM" id="Phobius"/>
    </source>
</evidence>
<evidence type="ECO:0000256" key="2">
    <source>
        <dbReference type="ARBA" id="ARBA00038357"/>
    </source>
</evidence>
<keyword evidence="4" id="KW-0812">Transmembrane</keyword>
<dbReference type="PANTHER" id="PTHR10281">
    <property type="entry name" value="MEMBRANE-ASSOCIATED PROGESTERONE RECEPTOR COMPONENT-RELATED"/>
    <property type="match status" value="1"/>
</dbReference>
<keyword evidence="4" id="KW-1133">Transmembrane helix</keyword>
<dbReference type="Pfam" id="PF00173">
    <property type="entry name" value="Cyt-b5"/>
    <property type="match status" value="1"/>
</dbReference>
<feature type="region of interest" description="Disordered" evidence="3">
    <location>
        <begin position="1"/>
        <end position="34"/>
    </location>
</feature>
<feature type="compositionally biased region" description="Low complexity" evidence="3">
    <location>
        <begin position="1"/>
        <end position="14"/>
    </location>
</feature>
<dbReference type="Gene3D" id="3.10.120.10">
    <property type="entry name" value="Cytochrome b5-like heme/steroid binding domain"/>
    <property type="match status" value="1"/>
</dbReference>
<dbReference type="SMART" id="SM01117">
    <property type="entry name" value="Cyt-b5"/>
    <property type="match status" value="1"/>
</dbReference>
<feature type="transmembrane region" description="Helical" evidence="4">
    <location>
        <begin position="38"/>
        <end position="59"/>
    </location>
</feature>
<accession>A0A830HTN5</accession>